<dbReference type="RefSeq" id="WP_067212976.1">
    <property type="nucleotide sequence ID" value="NZ_LTAV01000025.1"/>
</dbReference>
<dbReference type="OrthoDB" id="8479922at2"/>
<accession>A0A1A8TS00</accession>
<dbReference type="EMBL" id="FLOC01000023">
    <property type="protein sequence ID" value="SBS35744.1"/>
    <property type="molecule type" value="Genomic_DNA"/>
</dbReference>
<sequence>MLTLELLDKHISECREYVEAGKEDLKTLEFLLSLRHDLEQATPEDWAAYNELADHLPDQDADPVLIQGSSILCSLFNQTIIEHDNHRSK</sequence>
<proteinExistence type="predicted"/>
<protein>
    <submittedName>
        <fullName evidence="1">Uncharacterized protein</fullName>
    </submittedName>
</protein>
<dbReference type="Proteomes" id="UP000092627">
    <property type="component" value="Unassembled WGS sequence"/>
</dbReference>
<dbReference type="AlphaFoldDB" id="A0A1A8TS00"/>
<reference evidence="1 2" key="1">
    <citation type="submission" date="2016-06" db="EMBL/GenBank/DDBJ databases">
        <authorList>
            <person name="Kjaerup R.B."/>
            <person name="Dalgaard T.S."/>
            <person name="Juul-Madsen H.R."/>
        </authorList>
    </citation>
    <scope>NUCLEOTIDE SEQUENCE [LARGE SCALE GENOMIC DNA]</scope>
    <source>
        <strain evidence="1 2">CECT 5080</strain>
    </source>
</reference>
<name>A0A1A8TS00_9GAMM</name>
<organism evidence="1 2">
    <name type="scientific">Marinomonas aquimarina</name>
    <dbReference type="NCBI Taxonomy" id="295068"/>
    <lineage>
        <taxon>Bacteria</taxon>
        <taxon>Pseudomonadati</taxon>
        <taxon>Pseudomonadota</taxon>
        <taxon>Gammaproteobacteria</taxon>
        <taxon>Oceanospirillales</taxon>
        <taxon>Oceanospirillaceae</taxon>
        <taxon>Marinomonas</taxon>
    </lineage>
</organism>
<keyword evidence="2" id="KW-1185">Reference proteome</keyword>
<evidence type="ECO:0000313" key="1">
    <source>
        <dbReference type="EMBL" id="SBS35744.1"/>
    </source>
</evidence>
<gene>
    <name evidence="1" type="ORF">MAQ5080_03259</name>
</gene>
<evidence type="ECO:0000313" key="2">
    <source>
        <dbReference type="Proteomes" id="UP000092627"/>
    </source>
</evidence>